<reference evidence="1" key="2">
    <citation type="submission" date="2021-04" db="EMBL/GenBank/DDBJ databases">
        <authorList>
            <person name="Gilroy R."/>
        </authorList>
    </citation>
    <scope>NUCLEOTIDE SEQUENCE</scope>
    <source>
        <strain evidence="1">ChiHjej10B9-4811</strain>
    </source>
</reference>
<name>A0A9D2ZT68_9MICC</name>
<reference evidence="1" key="1">
    <citation type="journal article" date="2021" name="PeerJ">
        <title>Extensive microbial diversity within the chicken gut microbiome revealed by metagenomics and culture.</title>
        <authorList>
            <person name="Gilroy R."/>
            <person name="Ravi A."/>
            <person name="Getino M."/>
            <person name="Pursley I."/>
            <person name="Horton D.L."/>
            <person name="Alikhan N.F."/>
            <person name="Baker D."/>
            <person name="Gharbi K."/>
            <person name="Hall N."/>
            <person name="Watson M."/>
            <person name="Adriaenssens E.M."/>
            <person name="Foster-Nyarko E."/>
            <person name="Jarju S."/>
            <person name="Secka A."/>
            <person name="Antonio M."/>
            <person name="Oren A."/>
            <person name="Chaudhuri R.R."/>
            <person name="La Ragione R."/>
            <person name="Hildebrand F."/>
            <person name="Pallen M.J."/>
        </authorList>
    </citation>
    <scope>NUCLEOTIDE SEQUENCE</scope>
    <source>
        <strain evidence="1">ChiHjej10B9-4811</strain>
    </source>
</reference>
<gene>
    <name evidence="1" type="ORF">H9908_08975</name>
</gene>
<dbReference type="EMBL" id="DWUS01000204">
    <property type="protein sequence ID" value="HJD51980.1"/>
    <property type="molecule type" value="Genomic_DNA"/>
</dbReference>
<comment type="caution">
    <text evidence="1">The sequence shown here is derived from an EMBL/GenBank/DDBJ whole genome shotgun (WGS) entry which is preliminary data.</text>
</comment>
<dbReference type="AlphaFoldDB" id="A0A9D2ZT68"/>
<dbReference type="Proteomes" id="UP000823908">
    <property type="component" value="Unassembled WGS sequence"/>
</dbReference>
<protein>
    <submittedName>
        <fullName evidence="1">Uncharacterized protein</fullName>
    </submittedName>
</protein>
<accession>A0A9D2ZT68</accession>
<organism evidence="1 2">
    <name type="scientific">Candidatus Rothia avistercoris</name>
    <dbReference type="NCBI Taxonomy" id="2840479"/>
    <lineage>
        <taxon>Bacteria</taxon>
        <taxon>Bacillati</taxon>
        <taxon>Actinomycetota</taxon>
        <taxon>Actinomycetes</taxon>
        <taxon>Micrococcales</taxon>
        <taxon>Micrococcaceae</taxon>
        <taxon>Rothia</taxon>
    </lineage>
</organism>
<evidence type="ECO:0000313" key="2">
    <source>
        <dbReference type="Proteomes" id="UP000823908"/>
    </source>
</evidence>
<sequence length="82" mass="9050">MPHTILFHSLRHLTLQSSPTVWVLAEGERLLAMGEGESWREELTADQLASTQVREAHGAGGPPSPCWGRTAPCRACFKREPV</sequence>
<evidence type="ECO:0000313" key="1">
    <source>
        <dbReference type="EMBL" id="HJD51980.1"/>
    </source>
</evidence>
<proteinExistence type="predicted"/>